<evidence type="ECO:0000313" key="3">
    <source>
        <dbReference type="Proteomes" id="UP000471298"/>
    </source>
</evidence>
<comment type="caution">
    <text evidence="2">The sequence shown here is derived from an EMBL/GenBank/DDBJ whole genome shotgun (WGS) entry which is preliminary data.</text>
</comment>
<dbReference type="SUPFAM" id="SSF56024">
    <property type="entry name" value="Phospholipase D/nuclease"/>
    <property type="match status" value="1"/>
</dbReference>
<name>A0A6N7EX00_9GAMM</name>
<dbReference type="EMBL" id="WHNW01000004">
    <property type="protein sequence ID" value="MPV86070.1"/>
    <property type="molecule type" value="Genomic_DNA"/>
</dbReference>
<keyword evidence="3" id="KW-1185">Reference proteome</keyword>
<dbReference type="AlphaFoldDB" id="A0A6N7EX00"/>
<dbReference type="InParanoid" id="A0A6N7EX00"/>
<accession>A0A6N7EX00</accession>
<gene>
    <name evidence="2" type="ORF">GCU85_04900</name>
</gene>
<sequence>MNKAIQKYSLLEIENRIFTIRDTQVMIDRDIAEMYDVETKVLNQAVKRNIERFPEKFRFQLTTEERDELVTNCDRLETLKHSSSMPYAFTEQGVAMLSAVLKSSTAIQVSLQIMDAFVEMRKVISSHAGLLQRMDGIQLKLADHDQKFAKVFTALESKNQPPKQGVFFNGQTYDAYAFVSDLIRTAKKSIQIIDNYVDDTVLTLLSKRNQEVEVIIYTKTISKQLQLDIEKHNGQYPKVKAVVFKDAHDRFMIFDGKQVYHIGASIKDLGKKWFAFTQLQADAVSIINKINAL</sequence>
<dbReference type="RefSeq" id="WP_152809954.1">
    <property type="nucleotide sequence ID" value="NZ_WHNW01000004.1"/>
</dbReference>
<protein>
    <submittedName>
        <fullName evidence="2">ORF6N domain-containing protein</fullName>
    </submittedName>
</protein>
<evidence type="ECO:0000313" key="2">
    <source>
        <dbReference type="EMBL" id="MPV86070.1"/>
    </source>
</evidence>
<reference evidence="2 3" key="1">
    <citation type="submission" date="2019-10" db="EMBL/GenBank/DDBJ databases">
        <title>Cardiobacteriales fam. a chemoheterotrophic member of the order Cardiobacteriales, and proposal of Cardiobacteriales fam. nov.</title>
        <authorList>
            <person name="Wang C."/>
        </authorList>
    </citation>
    <scope>NUCLEOTIDE SEQUENCE [LARGE SCALE GENOMIC DNA]</scope>
    <source>
        <strain evidence="2 3">ML27</strain>
    </source>
</reference>
<feature type="domain" description="KilA-N DNA-binding" evidence="1">
    <location>
        <begin position="15"/>
        <end position="100"/>
    </location>
</feature>
<dbReference type="InterPro" id="IPR018873">
    <property type="entry name" value="KilA-N_DNA-bd_domain"/>
</dbReference>
<dbReference type="Proteomes" id="UP000471298">
    <property type="component" value="Unassembled WGS sequence"/>
</dbReference>
<organism evidence="2 3">
    <name type="scientific">Ostreibacterium oceani</name>
    <dbReference type="NCBI Taxonomy" id="2654998"/>
    <lineage>
        <taxon>Bacteria</taxon>
        <taxon>Pseudomonadati</taxon>
        <taxon>Pseudomonadota</taxon>
        <taxon>Gammaproteobacteria</taxon>
        <taxon>Cardiobacteriales</taxon>
        <taxon>Ostreibacteriaceae</taxon>
        <taxon>Ostreibacterium</taxon>
    </lineage>
</organism>
<proteinExistence type="predicted"/>
<dbReference type="Pfam" id="PF10543">
    <property type="entry name" value="ORF6N"/>
    <property type="match status" value="1"/>
</dbReference>
<evidence type="ECO:0000259" key="1">
    <source>
        <dbReference type="Pfam" id="PF10543"/>
    </source>
</evidence>